<evidence type="ECO:0000259" key="3">
    <source>
        <dbReference type="Pfam" id="PF13505"/>
    </source>
</evidence>
<dbReference type="Gene3D" id="2.40.160.20">
    <property type="match status" value="1"/>
</dbReference>
<evidence type="ECO:0000256" key="2">
    <source>
        <dbReference type="SAM" id="SignalP"/>
    </source>
</evidence>
<organism evidence="4 5">
    <name type="scientific">Candidatus Coxiella mudrowiae</name>
    <dbReference type="NCBI Taxonomy" id="2054173"/>
    <lineage>
        <taxon>Bacteria</taxon>
        <taxon>Pseudomonadati</taxon>
        <taxon>Pseudomonadota</taxon>
        <taxon>Gammaproteobacteria</taxon>
        <taxon>Legionellales</taxon>
        <taxon>Coxiellaceae</taxon>
        <taxon>Coxiella</taxon>
    </lineage>
</organism>
<feature type="signal peptide" evidence="2">
    <location>
        <begin position="1"/>
        <end position="23"/>
    </location>
</feature>
<dbReference type="InterPro" id="IPR027385">
    <property type="entry name" value="Beta-barrel_OMP"/>
</dbReference>
<sequence length="238" mass="25222">MLKKFVIGSTAVATFGLCTDALADSMDSSGSNGTGFYVRGEGGYGWADSKANKVIRFPAGIVAPLDVQPTLSTNNKKSLGFTGRIAAGYSINQYFGIETGFNVYHPAYRSLTFKGNLPLPQGKTGTGAAKTSLYAFDLMGKATILFNNFYAFLEGGSAYVHAKNSALTANFGNNPITFLKASSKGFVRPKVGAGIGYNLTSNLAVDVSYSRIFGKGSISNPNYLPNLNTTIVGLTYKF</sequence>
<dbReference type="InterPro" id="IPR011250">
    <property type="entry name" value="OMP/PagP_B-barrel"/>
</dbReference>
<evidence type="ECO:0000256" key="1">
    <source>
        <dbReference type="ARBA" id="ARBA00022729"/>
    </source>
</evidence>
<reference evidence="4 5" key="1">
    <citation type="journal article" date="2015" name="Genome Biol. Evol.">
        <title>Distinctive Genome Reduction Rates Revealed by Genomic Analyses of Two Coxiella-Like Endosymbionts in Ticks.</title>
        <authorList>
            <person name="Gottlieb Y."/>
            <person name="Lalzar I."/>
            <person name="Klasson L."/>
        </authorList>
    </citation>
    <scope>NUCLEOTIDE SEQUENCE [LARGE SCALE GENOMIC DNA]</scope>
    <source>
        <strain evidence="4 5">CRt</strain>
    </source>
</reference>
<dbReference type="EMBL" id="CP011126">
    <property type="protein sequence ID" value="AKQ33796.1"/>
    <property type="molecule type" value="Genomic_DNA"/>
</dbReference>
<name>A0ABM5UV08_9COXI</name>
<evidence type="ECO:0000313" key="5">
    <source>
        <dbReference type="Proteomes" id="UP000063965"/>
    </source>
</evidence>
<dbReference type="Proteomes" id="UP000063965">
    <property type="component" value="Chromosome"/>
</dbReference>
<proteinExistence type="predicted"/>
<protein>
    <submittedName>
        <fullName evidence="4">OmpA-like transmembrane domain protein</fullName>
    </submittedName>
</protein>
<feature type="chain" id="PRO_5045546951" evidence="2">
    <location>
        <begin position="24"/>
        <end position="238"/>
    </location>
</feature>
<evidence type="ECO:0000313" key="4">
    <source>
        <dbReference type="EMBL" id="AKQ33796.1"/>
    </source>
</evidence>
<keyword evidence="1 2" id="KW-0732">Signal</keyword>
<gene>
    <name evidence="4" type="ORF">CleRT_11620</name>
</gene>
<dbReference type="Pfam" id="PF13505">
    <property type="entry name" value="OMP_b-brl"/>
    <property type="match status" value="1"/>
</dbReference>
<dbReference type="RefSeq" id="WP_048875440.1">
    <property type="nucleotide sequence ID" value="NZ_CP011126.1"/>
</dbReference>
<feature type="domain" description="Outer membrane protein beta-barrel" evidence="3">
    <location>
        <begin position="10"/>
        <end position="238"/>
    </location>
</feature>
<accession>A0ABM5UV08</accession>
<keyword evidence="5" id="KW-1185">Reference proteome</keyword>
<dbReference type="SUPFAM" id="SSF56925">
    <property type="entry name" value="OMPA-like"/>
    <property type="match status" value="1"/>
</dbReference>